<dbReference type="AlphaFoldDB" id="A0A7S0PY62"/>
<gene>
    <name evidence="1" type="ORF">CPEL01642_LOCUS8387</name>
</gene>
<protein>
    <submittedName>
        <fullName evidence="1">Uncharacterized protein</fullName>
    </submittedName>
</protein>
<proteinExistence type="predicted"/>
<name>A0A7S0PY62_9EUKA</name>
<dbReference type="EMBL" id="HBEY01017312">
    <property type="protein sequence ID" value="CAD8605052.1"/>
    <property type="molecule type" value="Transcribed_RNA"/>
</dbReference>
<sequence>MLRRWCGDRSPFPPKDQYPHPVQLDPRCAYKPAALGEMLAQQRIRVDSWASKWCTAHGEATHPDLTPKRILAAAGGHHATRSALCNCVHQRTCCTFPICKLYNELVLLAAELRKPGAIEAIFYLEAQASASDVHFAAGEEAARKAHRSVSHQRCDARGPILVSLDLARRKVPFALAIVTRQDDLQQAEGEEELY</sequence>
<organism evidence="1">
    <name type="scientific">Coccolithus braarudii</name>
    <dbReference type="NCBI Taxonomy" id="221442"/>
    <lineage>
        <taxon>Eukaryota</taxon>
        <taxon>Haptista</taxon>
        <taxon>Haptophyta</taxon>
        <taxon>Prymnesiophyceae</taxon>
        <taxon>Coccolithales</taxon>
        <taxon>Coccolithaceae</taxon>
        <taxon>Coccolithus</taxon>
    </lineage>
</organism>
<evidence type="ECO:0000313" key="1">
    <source>
        <dbReference type="EMBL" id="CAD8605052.1"/>
    </source>
</evidence>
<accession>A0A7S0PY62</accession>
<reference evidence="1" key="1">
    <citation type="submission" date="2021-01" db="EMBL/GenBank/DDBJ databases">
        <authorList>
            <person name="Corre E."/>
            <person name="Pelletier E."/>
            <person name="Niang G."/>
            <person name="Scheremetjew M."/>
            <person name="Finn R."/>
            <person name="Kale V."/>
            <person name="Holt S."/>
            <person name="Cochrane G."/>
            <person name="Meng A."/>
            <person name="Brown T."/>
            <person name="Cohen L."/>
        </authorList>
    </citation>
    <scope>NUCLEOTIDE SEQUENCE</scope>
    <source>
        <strain evidence="1">PLY182g</strain>
    </source>
</reference>